<feature type="coiled-coil region" evidence="1">
    <location>
        <begin position="56"/>
        <end position="90"/>
    </location>
</feature>
<keyword evidence="1" id="KW-0175">Coiled coil</keyword>
<proteinExistence type="predicted"/>
<accession>A0A6J5KK66</accession>
<keyword evidence="2" id="KW-0472">Membrane</keyword>
<organism evidence="3">
    <name type="scientific">uncultured Caudovirales phage</name>
    <dbReference type="NCBI Taxonomy" id="2100421"/>
    <lineage>
        <taxon>Viruses</taxon>
        <taxon>Duplodnaviria</taxon>
        <taxon>Heunggongvirae</taxon>
        <taxon>Uroviricota</taxon>
        <taxon>Caudoviricetes</taxon>
        <taxon>Peduoviridae</taxon>
        <taxon>Maltschvirus</taxon>
        <taxon>Maltschvirus maltsch</taxon>
    </lineage>
</organism>
<evidence type="ECO:0000256" key="1">
    <source>
        <dbReference type="SAM" id="Coils"/>
    </source>
</evidence>
<evidence type="ECO:0000256" key="2">
    <source>
        <dbReference type="SAM" id="Phobius"/>
    </source>
</evidence>
<name>A0A6J5KK66_9CAUD</name>
<reference evidence="3" key="1">
    <citation type="submission" date="2020-04" db="EMBL/GenBank/DDBJ databases">
        <authorList>
            <person name="Chiriac C."/>
            <person name="Salcher M."/>
            <person name="Ghai R."/>
            <person name="Kavagutti S V."/>
        </authorList>
    </citation>
    <scope>NUCLEOTIDE SEQUENCE</scope>
</reference>
<keyword evidence="2" id="KW-0812">Transmembrane</keyword>
<gene>
    <name evidence="3" type="ORF">UFOVP13_8</name>
</gene>
<feature type="transmembrane region" description="Helical" evidence="2">
    <location>
        <begin position="12"/>
        <end position="31"/>
    </location>
</feature>
<keyword evidence="2" id="KW-1133">Transmembrane helix</keyword>
<protein>
    <submittedName>
        <fullName evidence="3">Uncharacterized protein</fullName>
    </submittedName>
</protein>
<evidence type="ECO:0000313" key="3">
    <source>
        <dbReference type="EMBL" id="CAB4121307.1"/>
    </source>
</evidence>
<sequence>MNLSDLTPQSLIFKVVGWIAIIGLILGALYATTMHFEQVGYDRRVSEDQINLNKDLIEAKAKTQNLQHQLNEAQNELSKAKSDLLVLTLTNRSYVGKLRDSFNTFDSSVSSQSREALIKRIASLDSVVADCSARLIEVANDADTAIAETKMLEKAWPQ</sequence>
<dbReference type="EMBL" id="LR796145">
    <property type="protein sequence ID" value="CAB4121307.1"/>
    <property type="molecule type" value="Genomic_DNA"/>
</dbReference>